<dbReference type="PANTHER" id="PTHR30143">
    <property type="entry name" value="ACID HYDRATASE"/>
    <property type="match status" value="1"/>
</dbReference>
<gene>
    <name evidence="3" type="ORF">BJ992_002745</name>
</gene>
<dbReference type="GO" id="GO:0005737">
    <property type="term" value="C:cytoplasm"/>
    <property type="evidence" value="ECO:0007669"/>
    <property type="project" value="TreeGrafter"/>
</dbReference>
<dbReference type="AlphaFoldDB" id="A0A7X0M7R3"/>
<keyword evidence="4" id="KW-1185">Reference proteome</keyword>
<sequence>MISEFAALLDEAARTATPVPGRADRPDLDLDTAYDVQAASVGLRLARGERPAGVKMGFTSEAKMRQMGVNEMIWGRLTDAMRVEDGGTFGVGAHIHPRAEPEIAFRLARAPGPGADPAAVVEAVAPAIEIINSRYVDFRFTVPEVIADNASAAAFVVGPWVPLTGPLDDLDVVLEIDGEPAQKGSTAAILGDPLRALTEAFDLTARRGLRLSAGDIVLAGAATAAVPVRPGSRVRARVAGLGSAGFTAVP</sequence>
<comment type="caution">
    <text evidence="3">The sequence shown here is derived from an EMBL/GenBank/DDBJ whole genome shotgun (WGS) entry which is preliminary data.</text>
</comment>
<dbReference type="InterPro" id="IPR050772">
    <property type="entry name" value="Hydratase-Decarb/MhpD_sf"/>
</dbReference>
<evidence type="ECO:0000313" key="4">
    <source>
        <dbReference type="Proteomes" id="UP000555564"/>
    </source>
</evidence>
<dbReference type="EMBL" id="JACHIU010000001">
    <property type="protein sequence ID" value="MBB6473314.1"/>
    <property type="molecule type" value="Genomic_DNA"/>
</dbReference>
<accession>A0A7X0M7R3</accession>
<dbReference type="Pfam" id="PF01557">
    <property type="entry name" value="FAA_hydrolase"/>
    <property type="match status" value="1"/>
</dbReference>
<dbReference type="EC" id="4.1.1.77" evidence="3"/>
<organism evidence="3 4">
    <name type="scientific">Sphaerisporangium rubeum</name>
    <dbReference type="NCBI Taxonomy" id="321317"/>
    <lineage>
        <taxon>Bacteria</taxon>
        <taxon>Bacillati</taxon>
        <taxon>Actinomycetota</taxon>
        <taxon>Actinomycetes</taxon>
        <taxon>Streptosporangiales</taxon>
        <taxon>Streptosporangiaceae</taxon>
        <taxon>Sphaerisporangium</taxon>
    </lineage>
</organism>
<feature type="domain" description="Fumarylacetoacetase-like C-terminal" evidence="2">
    <location>
        <begin position="97"/>
        <end position="244"/>
    </location>
</feature>
<reference evidence="3 4" key="1">
    <citation type="submission" date="2020-08" db="EMBL/GenBank/DDBJ databases">
        <title>Sequencing the genomes of 1000 actinobacteria strains.</title>
        <authorList>
            <person name="Klenk H.-P."/>
        </authorList>
    </citation>
    <scope>NUCLEOTIDE SEQUENCE [LARGE SCALE GENOMIC DNA]</scope>
    <source>
        <strain evidence="3 4">DSM 44936</strain>
    </source>
</reference>
<dbReference type="RefSeq" id="WP_343072644.1">
    <property type="nucleotide sequence ID" value="NZ_BAAALO010000013.1"/>
</dbReference>
<dbReference type="InterPro" id="IPR036663">
    <property type="entry name" value="Fumarylacetoacetase_C_sf"/>
</dbReference>
<dbReference type="Gene3D" id="3.90.850.10">
    <property type="entry name" value="Fumarylacetoacetase-like, C-terminal domain"/>
    <property type="match status" value="1"/>
</dbReference>
<protein>
    <submittedName>
        <fullName evidence="3">2-oxo-3-hexenedioate decarboxylase</fullName>
        <ecNumber evidence="3">4.1.1.77</ecNumber>
    </submittedName>
</protein>
<evidence type="ECO:0000259" key="2">
    <source>
        <dbReference type="Pfam" id="PF01557"/>
    </source>
</evidence>
<dbReference type="SUPFAM" id="SSF56529">
    <property type="entry name" value="FAH"/>
    <property type="match status" value="1"/>
</dbReference>
<proteinExistence type="predicted"/>
<dbReference type="PANTHER" id="PTHR30143:SF0">
    <property type="entry name" value="2-KETO-4-PENTENOATE HYDRATASE"/>
    <property type="match status" value="1"/>
</dbReference>
<dbReference type="InterPro" id="IPR011234">
    <property type="entry name" value="Fumarylacetoacetase-like_C"/>
</dbReference>
<dbReference type="Proteomes" id="UP000555564">
    <property type="component" value="Unassembled WGS sequence"/>
</dbReference>
<keyword evidence="1 3" id="KW-0456">Lyase</keyword>
<evidence type="ECO:0000313" key="3">
    <source>
        <dbReference type="EMBL" id="MBB6473314.1"/>
    </source>
</evidence>
<evidence type="ECO:0000256" key="1">
    <source>
        <dbReference type="ARBA" id="ARBA00023239"/>
    </source>
</evidence>
<dbReference type="GO" id="GO:0047437">
    <property type="term" value="F:4-oxalocrotonate decarboxylase activity"/>
    <property type="evidence" value="ECO:0007669"/>
    <property type="project" value="UniProtKB-EC"/>
</dbReference>
<dbReference type="GO" id="GO:0008684">
    <property type="term" value="F:2-oxopent-4-enoate hydratase activity"/>
    <property type="evidence" value="ECO:0007669"/>
    <property type="project" value="TreeGrafter"/>
</dbReference>
<name>A0A7X0M7R3_9ACTN</name>